<comment type="caution">
    <text evidence="1">The sequence shown here is derived from an EMBL/GenBank/DDBJ whole genome shotgun (WGS) entry which is preliminary data.</text>
</comment>
<dbReference type="InterPro" id="IPR004242">
    <property type="entry name" value="Transposase_21"/>
</dbReference>
<dbReference type="AlphaFoldDB" id="A0A9Q3GMC9"/>
<keyword evidence="2" id="KW-1185">Reference proteome</keyword>
<name>A0A9Q3GMC9_9BASI</name>
<accession>A0A9Q3GMC9</accession>
<dbReference type="Pfam" id="PF02992">
    <property type="entry name" value="Transposase_21"/>
    <property type="match status" value="1"/>
</dbReference>
<dbReference type="Proteomes" id="UP000765509">
    <property type="component" value="Unassembled WGS sequence"/>
</dbReference>
<evidence type="ECO:0000313" key="1">
    <source>
        <dbReference type="EMBL" id="MBW0472224.1"/>
    </source>
</evidence>
<gene>
    <name evidence="1" type="ORF">O181_011939</name>
</gene>
<reference evidence="1" key="1">
    <citation type="submission" date="2021-03" db="EMBL/GenBank/DDBJ databases">
        <title>Draft genome sequence of rust myrtle Austropuccinia psidii MF-1, a brazilian biotype.</title>
        <authorList>
            <person name="Quecine M.C."/>
            <person name="Pachon D.M.R."/>
            <person name="Bonatelli M.L."/>
            <person name="Correr F.H."/>
            <person name="Franceschini L.M."/>
            <person name="Leite T.F."/>
            <person name="Margarido G.R.A."/>
            <person name="Almeida C.A."/>
            <person name="Ferrarezi J.A."/>
            <person name="Labate C.A."/>
        </authorList>
    </citation>
    <scope>NUCLEOTIDE SEQUENCE</scope>
    <source>
        <strain evidence="1">MF-1</strain>
    </source>
</reference>
<sequence>MINNFGNALDSPQKSSYGKEEIFSEISDGHVWKTFVDNENFNFTDNPANFVFGLYIDWTNPHESKIGSRSISIGVIILICFNLPPGNIYQYQNLFVYGFTPTPKEPISYQLNSLLKPLVSELQELWIGVHFTPTARFNNGCLIKASLLFLIGNITSLQEIGGLASNSESLFCAHCNLPLKDIQNIDNTFWTPKDQDWKK</sequence>
<organism evidence="1 2">
    <name type="scientific">Austropuccinia psidii MF-1</name>
    <dbReference type="NCBI Taxonomy" id="1389203"/>
    <lineage>
        <taxon>Eukaryota</taxon>
        <taxon>Fungi</taxon>
        <taxon>Dikarya</taxon>
        <taxon>Basidiomycota</taxon>
        <taxon>Pucciniomycotina</taxon>
        <taxon>Pucciniomycetes</taxon>
        <taxon>Pucciniales</taxon>
        <taxon>Sphaerophragmiaceae</taxon>
        <taxon>Austropuccinia</taxon>
    </lineage>
</organism>
<dbReference type="OrthoDB" id="2507701at2759"/>
<proteinExistence type="predicted"/>
<dbReference type="EMBL" id="AVOT02003013">
    <property type="protein sequence ID" value="MBW0472224.1"/>
    <property type="molecule type" value="Genomic_DNA"/>
</dbReference>
<evidence type="ECO:0000313" key="2">
    <source>
        <dbReference type="Proteomes" id="UP000765509"/>
    </source>
</evidence>
<protein>
    <submittedName>
        <fullName evidence="1">Uncharacterized protein</fullName>
    </submittedName>
</protein>